<feature type="domain" description="YCII-related" evidence="2">
    <location>
        <begin position="1"/>
        <end position="72"/>
    </location>
</feature>
<evidence type="ECO:0000313" key="4">
    <source>
        <dbReference type="Proteomes" id="UP000594778"/>
    </source>
</evidence>
<accession>A0A7T2S4H8</accession>
<evidence type="ECO:0000256" key="1">
    <source>
        <dbReference type="ARBA" id="ARBA00007689"/>
    </source>
</evidence>
<dbReference type="EMBL" id="CP065668">
    <property type="protein sequence ID" value="QPS08774.1"/>
    <property type="molecule type" value="Genomic_DNA"/>
</dbReference>
<reference evidence="3 4" key="1">
    <citation type="submission" date="2020-12" db="EMBL/GenBank/DDBJ databases">
        <title>FDA dAtabase for Regulatory Grade micrObial Sequences (FDA-ARGOS): Supporting development and validation of Infectious Disease Dx tests.</title>
        <authorList>
            <person name="Sproer C."/>
            <person name="Gronow S."/>
            <person name="Severitt S."/>
            <person name="Schroder I."/>
            <person name="Tallon L."/>
            <person name="Sadzewicz L."/>
            <person name="Zhao X."/>
            <person name="Boylan J."/>
            <person name="Ott S."/>
            <person name="Bowen H."/>
            <person name="Vavikolanu K."/>
            <person name="Mehta A."/>
            <person name="Aluvathingal J."/>
            <person name="Nadendla S."/>
            <person name="Lowell S."/>
            <person name="Myers T."/>
            <person name="Yan Y."/>
            <person name="Sichtig H."/>
        </authorList>
    </citation>
    <scope>NUCLEOTIDE SEQUENCE [LARGE SCALE GENOMIC DNA]</scope>
    <source>
        <strain evidence="3 4">FDAARGOS_909</strain>
    </source>
</reference>
<name>A0A7T2S4H8_DELAC</name>
<dbReference type="InterPro" id="IPR011008">
    <property type="entry name" value="Dimeric_a/b-barrel"/>
</dbReference>
<organism evidence="3 4">
    <name type="scientific">Delftia acidovorans</name>
    <name type="common">Pseudomonas acidovorans</name>
    <name type="synonym">Comamonas acidovorans</name>
    <dbReference type="NCBI Taxonomy" id="80866"/>
    <lineage>
        <taxon>Bacteria</taxon>
        <taxon>Pseudomonadati</taxon>
        <taxon>Pseudomonadota</taxon>
        <taxon>Betaproteobacteria</taxon>
        <taxon>Burkholderiales</taxon>
        <taxon>Comamonadaceae</taxon>
        <taxon>Delftia</taxon>
    </lineage>
</organism>
<dbReference type="InterPro" id="IPR005545">
    <property type="entry name" value="YCII"/>
</dbReference>
<dbReference type="RefSeq" id="WP_183022073.1">
    <property type="nucleotide sequence ID" value="NZ_CP065668.1"/>
</dbReference>
<dbReference type="SUPFAM" id="SSF54909">
    <property type="entry name" value="Dimeric alpha+beta barrel"/>
    <property type="match status" value="1"/>
</dbReference>
<evidence type="ECO:0000259" key="2">
    <source>
        <dbReference type="Pfam" id="PF03795"/>
    </source>
</evidence>
<dbReference type="PANTHER" id="PTHR37828">
    <property type="entry name" value="GSR2449 PROTEIN"/>
    <property type="match status" value="1"/>
</dbReference>
<comment type="similarity">
    <text evidence="1">Belongs to the YciI family.</text>
</comment>
<sequence length="104" mass="11141">MLYIVSVKYVRPLEEVQAHLEAHKQWLARHAAAGRILVAGPFEDKSGGLALASCSSRAELDAMIAEDSFVLHQLVLVSVQGFEPAIRAEAFAPQCAGNAAVVRA</sequence>
<protein>
    <recommendedName>
        <fullName evidence="2">YCII-related domain-containing protein</fullName>
    </recommendedName>
</protein>
<evidence type="ECO:0000313" key="3">
    <source>
        <dbReference type="EMBL" id="QPS08774.1"/>
    </source>
</evidence>
<dbReference type="Pfam" id="PF03795">
    <property type="entry name" value="YCII"/>
    <property type="match status" value="1"/>
</dbReference>
<proteinExistence type="inferred from homology"/>
<dbReference type="PANTHER" id="PTHR37828:SF1">
    <property type="entry name" value="YCII-RELATED DOMAIN-CONTAINING PROTEIN"/>
    <property type="match status" value="1"/>
</dbReference>
<dbReference type="AlphaFoldDB" id="A0A7T2S4H8"/>
<dbReference type="Gene3D" id="3.30.70.1060">
    <property type="entry name" value="Dimeric alpha+beta barrel"/>
    <property type="match status" value="1"/>
</dbReference>
<dbReference type="Proteomes" id="UP000594778">
    <property type="component" value="Chromosome"/>
</dbReference>
<gene>
    <name evidence="3" type="ORF">I6G66_01560</name>
</gene>